<name>A0A3G6U6X1_9FLAO</name>
<dbReference type="RefSeq" id="WP_002981086.1">
    <property type="nucleotide sequence ID" value="NZ_CP033931.1"/>
</dbReference>
<protein>
    <submittedName>
        <fullName evidence="3">Cytochrome C</fullName>
    </submittedName>
</protein>
<organism evidence="3 4">
    <name type="scientific">Chryseobacterium bernardetii</name>
    <dbReference type="NCBI Taxonomy" id="1241978"/>
    <lineage>
        <taxon>Bacteria</taxon>
        <taxon>Pseudomonadati</taxon>
        <taxon>Bacteroidota</taxon>
        <taxon>Flavobacteriia</taxon>
        <taxon>Flavobacteriales</taxon>
        <taxon>Weeksellaceae</taxon>
        <taxon>Chryseobacterium group</taxon>
        <taxon>Chryseobacterium</taxon>
    </lineage>
</organism>
<sequence length="158" mass="18310">MNNKLRKLKPFNIAVGILIIISICIQFIQPLRNQSDVVPATHIERVYTVPQNVKTILAQSCYDCHSNNTRYPWYSRIQPGAWYMAEHIKKGKEELNFSEFGEYSARRQRNKFRAMAGQVKDGEMPLSSYTLIHRNAVLSPEDKQVLMAWFGTMEDSIK</sequence>
<proteinExistence type="predicted"/>
<accession>A0A3G6U6X1</accession>
<keyword evidence="1" id="KW-1133">Transmembrane helix</keyword>
<keyword evidence="1" id="KW-0812">Transmembrane</keyword>
<evidence type="ECO:0000259" key="2">
    <source>
        <dbReference type="SMART" id="SM01235"/>
    </source>
</evidence>
<evidence type="ECO:0000256" key="1">
    <source>
        <dbReference type="SAM" id="Phobius"/>
    </source>
</evidence>
<evidence type="ECO:0000313" key="4">
    <source>
        <dbReference type="Proteomes" id="UP000271193"/>
    </source>
</evidence>
<dbReference type="OrthoDB" id="196738at2"/>
<dbReference type="Pfam" id="PF14376">
    <property type="entry name" value="Haem_bd"/>
    <property type="match status" value="1"/>
</dbReference>
<dbReference type="EMBL" id="CP033932">
    <property type="protein sequence ID" value="AZB25341.1"/>
    <property type="molecule type" value="Genomic_DNA"/>
</dbReference>
<feature type="transmembrane region" description="Helical" evidence="1">
    <location>
        <begin position="12"/>
        <end position="29"/>
    </location>
</feature>
<dbReference type="Proteomes" id="UP000271193">
    <property type="component" value="Chromosome"/>
</dbReference>
<dbReference type="GeneID" id="99065624"/>
<feature type="domain" description="Haem-binding" evidence="2">
    <location>
        <begin position="19"/>
        <end position="154"/>
    </location>
</feature>
<dbReference type="InterPro" id="IPR025992">
    <property type="entry name" value="Haem-bd"/>
</dbReference>
<keyword evidence="4" id="KW-1185">Reference proteome</keyword>
<keyword evidence="1" id="KW-0472">Membrane</keyword>
<dbReference type="KEGG" id="cben:EG339_12505"/>
<dbReference type="AlphaFoldDB" id="A0A3G6U6X1"/>
<reference evidence="4" key="1">
    <citation type="submission" date="2018-11" db="EMBL/GenBank/DDBJ databases">
        <title>Proposal to divide the Flavobacteriaceae and reorganize its genera based on Amino Acid Identity values calculated from whole genome sequences.</title>
        <authorList>
            <person name="Nicholson A.C."/>
            <person name="Gulvik C.A."/>
            <person name="Whitney A.M."/>
            <person name="Humrighouse B.W."/>
            <person name="Bell M."/>
            <person name="Holmes B."/>
            <person name="Steigerwalt A.G."/>
            <person name="Villarma A."/>
            <person name="Sheth M."/>
            <person name="Batra D."/>
            <person name="Pryor J."/>
            <person name="Bernardet J.-F."/>
            <person name="Hugo C."/>
            <person name="Kampfer P."/>
            <person name="Newman J."/>
            <person name="McQuiston J.R."/>
        </authorList>
    </citation>
    <scope>NUCLEOTIDE SEQUENCE [LARGE SCALE GENOMIC DNA]</scope>
    <source>
        <strain evidence="4">G0229</strain>
    </source>
</reference>
<evidence type="ECO:0000313" key="3">
    <source>
        <dbReference type="EMBL" id="AZB25341.1"/>
    </source>
</evidence>
<gene>
    <name evidence="3" type="ORF">EG339_12505</name>
</gene>
<dbReference type="SMART" id="SM01235">
    <property type="entry name" value="Haem_bd"/>
    <property type="match status" value="1"/>
</dbReference>